<evidence type="ECO:0000313" key="3">
    <source>
        <dbReference type="Proteomes" id="UP000298030"/>
    </source>
</evidence>
<comment type="caution">
    <text evidence="2">The sequence shown here is derived from an EMBL/GenBank/DDBJ whole genome shotgun (WGS) entry which is preliminary data.</text>
</comment>
<proteinExistence type="predicted"/>
<evidence type="ECO:0000256" key="1">
    <source>
        <dbReference type="SAM" id="Phobius"/>
    </source>
</evidence>
<dbReference type="EMBL" id="QPFP01000032">
    <property type="protein sequence ID" value="TEB28500.1"/>
    <property type="molecule type" value="Genomic_DNA"/>
</dbReference>
<organism evidence="2 3">
    <name type="scientific">Coprinellus micaceus</name>
    <name type="common">Glistening ink-cap mushroom</name>
    <name type="synonym">Coprinus micaceus</name>
    <dbReference type="NCBI Taxonomy" id="71717"/>
    <lineage>
        <taxon>Eukaryota</taxon>
        <taxon>Fungi</taxon>
        <taxon>Dikarya</taxon>
        <taxon>Basidiomycota</taxon>
        <taxon>Agaricomycotina</taxon>
        <taxon>Agaricomycetes</taxon>
        <taxon>Agaricomycetidae</taxon>
        <taxon>Agaricales</taxon>
        <taxon>Agaricineae</taxon>
        <taxon>Psathyrellaceae</taxon>
        <taxon>Coprinellus</taxon>
    </lineage>
</organism>
<evidence type="ECO:0000313" key="2">
    <source>
        <dbReference type="EMBL" id="TEB28500.1"/>
    </source>
</evidence>
<feature type="transmembrane region" description="Helical" evidence="1">
    <location>
        <begin position="12"/>
        <end position="32"/>
    </location>
</feature>
<keyword evidence="1" id="KW-1133">Transmembrane helix</keyword>
<reference evidence="2 3" key="1">
    <citation type="journal article" date="2019" name="Nat. Ecol. Evol.">
        <title>Megaphylogeny resolves global patterns of mushroom evolution.</title>
        <authorList>
            <person name="Varga T."/>
            <person name="Krizsan K."/>
            <person name="Foldi C."/>
            <person name="Dima B."/>
            <person name="Sanchez-Garcia M."/>
            <person name="Sanchez-Ramirez S."/>
            <person name="Szollosi G.J."/>
            <person name="Szarkandi J.G."/>
            <person name="Papp V."/>
            <person name="Albert L."/>
            <person name="Andreopoulos W."/>
            <person name="Angelini C."/>
            <person name="Antonin V."/>
            <person name="Barry K.W."/>
            <person name="Bougher N.L."/>
            <person name="Buchanan P."/>
            <person name="Buyck B."/>
            <person name="Bense V."/>
            <person name="Catcheside P."/>
            <person name="Chovatia M."/>
            <person name="Cooper J."/>
            <person name="Damon W."/>
            <person name="Desjardin D."/>
            <person name="Finy P."/>
            <person name="Geml J."/>
            <person name="Haridas S."/>
            <person name="Hughes K."/>
            <person name="Justo A."/>
            <person name="Karasinski D."/>
            <person name="Kautmanova I."/>
            <person name="Kiss B."/>
            <person name="Kocsube S."/>
            <person name="Kotiranta H."/>
            <person name="LaButti K.M."/>
            <person name="Lechner B.E."/>
            <person name="Liimatainen K."/>
            <person name="Lipzen A."/>
            <person name="Lukacs Z."/>
            <person name="Mihaltcheva S."/>
            <person name="Morgado L.N."/>
            <person name="Niskanen T."/>
            <person name="Noordeloos M.E."/>
            <person name="Ohm R.A."/>
            <person name="Ortiz-Santana B."/>
            <person name="Ovrebo C."/>
            <person name="Racz N."/>
            <person name="Riley R."/>
            <person name="Savchenko A."/>
            <person name="Shiryaev A."/>
            <person name="Soop K."/>
            <person name="Spirin V."/>
            <person name="Szebenyi C."/>
            <person name="Tomsovsky M."/>
            <person name="Tulloss R.E."/>
            <person name="Uehling J."/>
            <person name="Grigoriev I.V."/>
            <person name="Vagvolgyi C."/>
            <person name="Papp T."/>
            <person name="Martin F.M."/>
            <person name="Miettinen O."/>
            <person name="Hibbett D.S."/>
            <person name="Nagy L.G."/>
        </authorList>
    </citation>
    <scope>NUCLEOTIDE SEQUENCE [LARGE SCALE GENOMIC DNA]</scope>
    <source>
        <strain evidence="2 3">FP101781</strain>
    </source>
</reference>
<sequence length="114" mass="12322">MRGLGVRSALNISMSTVLGTDLLPAGVLLFLIHRAASSAFQQLSSSTQWKRAQAYSRLTLPTYAPVVSMSSLRPPPAPTGAFDFERPQVTEFSMSPHIAHPSASCVTVIVRFFS</sequence>
<gene>
    <name evidence="2" type="ORF">FA13DRAFT_794702</name>
</gene>
<keyword evidence="1" id="KW-0472">Membrane</keyword>
<protein>
    <submittedName>
        <fullName evidence="2">Uncharacterized protein</fullName>
    </submittedName>
</protein>
<keyword evidence="3" id="KW-1185">Reference proteome</keyword>
<accession>A0A4Y7T2W7</accession>
<dbReference type="Proteomes" id="UP000298030">
    <property type="component" value="Unassembled WGS sequence"/>
</dbReference>
<name>A0A4Y7T2W7_COPMI</name>
<keyword evidence="1" id="KW-0812">Transmembrane</keyword>
<dbReference type="AlphaFoldDB" id="A0A4Y7T2W7"/>